<evidence type="ECO:0000313" key="2">
    <source>
        <dbReference type="Proteomes" id="UP000199643"/>
    </source>
</evidence>
<reference evidence="2" key="1">
    <citation type="submission" date="2016-10" db="EMBL/GenBank/DDBJ databases">
        <authorList>
            <person name="Varghese N."/>
            <person name="Submissions S."/>
        </authorList>
    </citation>
    <scope>NUCLEOTIDE SEQUENCE [LARGE SCALE GENOMIC DNA]</scope>
    <source>
        <strain evidence="2">DSM 17933</strain>
    </source>
</reference>
<dbReference type="STRING" id="405671.SAMN05421827_11436"/>
<dbReference type="AlphaFoldDB" id="A0A1G7YNR0"/>
<dbReference type="EMBL" id="FNCH01000014">
    <property type="protein sequence ID" value="SDG98168.1"/>
    <property type="molecule type" value="Genomic_DNA"/>
</dbReference>
<keyword evidence="2" id="KW-1185">Reference proteome</keyword>
<organism evidence="1 2">
    <name type="scientific">Pedobacter terrae</name>
    <dbReference type="NCBI Taxonomy" id="405671"/>
    <lineage>
        <taxon>Bacteria</taxon>
        <taxon>Pseudomonadati</taxon>
        <taxon>Bacteroidota</taxon>
        <taxon>Sphingobacteriia</taxon>
        <taxon>Sphingobacteriales</taxon>
        <taxon>Sphingobacteriaceae</taxon>
        <taxon>Pedobacter</taxon>
    </lineage>
</organism>
<evidence type="ECO:0000313" key="1">
    <source>
        <dbReference type="EMBL" id="SDG98168.1"/>
    </source>
</evidence>
<sequence>MRIATFFLFEPISRHLDCSNAEWRDLFRIDFSTTVEMTICLIYLAIIKNTF</sequence>
<dbReference type="Proteomes" id="UP000199643">
    <property type="component" value="Unassembled WGS sequence"/>
</dbReference>
<name>A0A1G7YNR0_9SPHI</name>
<protein>
    <submittedName>
        <fullName evidence="1">Uncharacterized protein</fullName>
    </submittedName>
</protein>
<gene>
    <name evidence="1" type="ORF">SAMN05421827_11436</name>
</gene>
<proteinExistence type="predicted"/>
<accession>A0A1G7YNR0</accession>